<dbReference type="SUPFAM" id="SSF53254">
    <property type="entry name" value="Phosphoglycerate mutase-like"/>
    <property type="match status" value="1"/>
</dbReference>
<dbReference type="EMBL" id="CAFAAQ010000210">
    <property type="protein sequence ID" value="CAB4821345.1"/>
    <property type="molecule type" value="Genomic_DNA"/>
</dbReference>
<dbReference type="EMBL" id="CAFBPW010000210">
    <property type="protein sequence ID" value="CAB5038399.1"/>
    <property type="molecule type" value="Genomic_DNA"/>
</dbReference>
<gene>
    <name evidence="1" type="ORF">UFOPK2582_00106</name>
    <name evidence="2" type="ORF">UFOPK3046_01752</name>
    <name evidence="3" type="ORF">UFOPK3914_00173</name>
    <name evidence="4" type="ORF">UFOPK4173_01532</name>
    <name evidence="5" type="ORF">UFOPK4354_01265</name>
</gene>
<organism evidence="1">
    <name type="scientific">freshwater metagenome</name>
    <dbReference type="NCBI Taxonomy" id="449393"/>
    <lineage>
        <taxon>unclassified sequences</taxon>
        <taxon>metagenomes</taxon>
        <taxon>ecological metagenomes</taxon>
    </lineage>
</organism>
<dbReference type="EMBL" id="CAEZXS010000005">
    <property type="protein sequence ID" value="CAB4685740.1"/>
    <property type="molecule type" value="Genomic_DNA"/>
</dbReference>
<sequence>MTVYLVRHASAGHRDQFDAHDRDRPLDPAGQAQADKLSDWLRHAPISRILCSPFPRCVQTVEPLALALGLDIELQDALAESSDIDKSWKLLTKAAATTTVLCSHGDVIPDLIRRAQLRGLHIPGKSGCAKGSVWTLDHWDGKRFATGVYTPITS</sequence>
<dbReference type="EMBL" id="CAFBQW010000143">
    <property type="protein sequence ID" value="CAB5067695.1"/>
    <property type="molecule type" value="Genomic_DNA"/>
</dbReference>
<protein>
    <submittedName>
        <fullName evidence="1">Unannotated protein</fullName>
    </submittedName>
</protein>
<evidence type="ECO:0000313" key="5">
    <source>
        <dbReference type="EMBL" id="CAB5067695.1"/>
    </source>
</evidence>
<dbReference type="SMART" id="SM00855">
    <property type="entry name" value="PGAM"/>
    <property type="match status" value="1"/>
</dbReference>
<dbReference type="Gene3D" id="3.40.50.1240">
    <property type="entry name" value="Phosphoglycerate mutase-like"/>
    <property type="match status" value="1"/>
</dbReference>
<name>A0A6J6NGK4_9ZZZZ</name>
<dbReference type="CDD" id="cd07067">
    <property type="entry name" value="HP_PGM_like"/>
    <property type="match status" value="1"/>
</dbReference>
<evidence type="ECO:0000313" key="3">
    <source>
        <dbReference type="EMBL" id="CAB4969032.1"/>
    </source>
</evidence>
<evidence type="ECO:0000313" key="4">
    <source>
        <dbReference type="EMBL" id="CAB5038399.1"/>
    </source>
</evidence>
<proteinExistence type="predicted"/>
<accession>A0A6J6NGK4</accession>
<dbReference type="Pfam" id="PF00300">
    <property type="entry name" value="His_Phos_1"/>
    <property type="match status" value="1"/>
</dbReference>
<reference evidence="1" key="1">
    <citation type="submission" date="2020-05" db="EMBL/GenBank/DDBJ databases">
        <authorList>
            <person name="Chiriac C."/>
            <person name="Salcher M."/>
            <person name="Ghai R."/>
            <person name="Kavagutti S V."/>
        </authorList>
    </citation>
    <scope>NUCLEOTIDE SEQUENCE</scope>
</reference>
<dbReference type="EMBL" id="CAFBOG010000008">
    <property type="protein sequence ID" value="CAB4969032.1"/>
    <property type="molecule type" value="Genomic_DNA"/>
</dbReference>
<evidence type="ECO:0000313" key="2">
    <source>
        <dbReference type="EMBL" id="CAB4821345.1"/>
    </source>
</evidence>
<dbReference type="InterPro" id="IPR013078">
    <property type="entry name" value="His_Pase_superF_clade-1"/>
</dbReference>
<dbReference type="AlphaFoldDB" id="A0A6J6NGK4"/>
<evidence type="ECO:0000313" key="1">
    <source>
        <dbReference type="EMBL" id="CAB4685740.1"/>
    </source>
</evidence>
<dbReference type="InterPro" id="IPR029033">
    <property type="entry name" value="His_PPase_superfam"/>
</dbReference>